<dbReference type="RefSeq" id="XP_037167863.1">
    <property type="nucleotide sequence ID" value="XM_037304998.1"/>
</dbReference>
<dbReference type="Proteomes" id="UP000578531">
    <property type="component" value="Unassembled WGS sequence"/>
</dbReference>
<gene>
    <name evidence="1" type="ORF">HO173_003069</name>
</gene>
<keyword evidence="2" id="KW-1185">Reference proteome</keyword>
<name>A0A8H6G132_9LECA</name>
<evidence type="ECO:0000313" key="2">
    <source>
        <dbReference type="Proteomes" id="UP000578531"/>
    </source>
</evidence>
<dbReference type="AlphaFoldDB" id="A0A8H6G132"/>
<protein>
    <submittedName>
        <fullName evidence="1">Uncharacterized protein</fullName>
    </submittedName>
</protein>
<dbReference type="GeneID" id="59284738"/>
<evidence type="ECO:0000313" key="1">
    <source>
        <dbReference type="EMBL" id="KAF6238564.1"/>
    </source>
</evidence>
<dbReference type="EMBL" id="JACCJC010000008">
    <property type="protein sequence ID" value="KAF6238564.1"/>
    <property type="molecule type" value="Genomic_DNA"/>
</dbReference>
<accession>A0A8H6G132</accession>
<proteinExistence type="predicted"/>
<comment type="caution">
    <text evidence="1">The sequence shown here is derived from an EMBL/GenBank/DDBJ whole genome shotgun (WGS) entry which is preliminary data.</text>
</comment>
<organism evidence="1 2">
    <name type="scientific">Letharia columbiana</name>
    <dbReference type="NCBI Taxonomy" id="112416"/>
    <lineage>
        <taxon>Eukaryota</taxon>
        <taxon>Fungi</taxon>
        <taxon>Dikarya</taxon>
        <taxon>Ascomycota</taxon>
        <taxon>Pezizomycotina</taxon>
        <taxon>Lecanoromycetes</taxon>
        <taxon>OSLEUM clade</taxon>
        <taxon>Lecanoromycetidae</taxon>
        <taxon>Lecanorales</taxon>
        <taxon>Lecanorineae</taxon>
        <taxon>Parmeliaceae</taxon>
        <taxon>Letharia</taxon>
    </lineage>
</organism>
<reference evidence="1 2" key="1">
    <citation type="journal article" date="2020" name="Genomics">
        <title>Complete, high-quality genomes from long-read metagenomic sequencing of two wolf lichen thalli reveals enigmatic genome architecture.</title>
        <authorList>
            <person name="McKenzie S.K."/>
            <person name="Walston R.F."/>
            <person name="Allen J.L."/>
        </authorList>
    </citation>
    <scope>NUCLEOTIDE SEQUENCE [LARGE SCALE GENOMIC DNA]</scope>
    <source>
        <strain evidence="1">WasteWater2</strain>
    </source>
</reference>
<sequence length="58" mass="6530">MADENDKSRLLNDELRSNVIQKVLHMAIRPDPASEIVMVSNSRVGAPQQQSCIQQVLR</sequence>